<organism evidence="9 10">
    <name type="scientific">Amycolatopsis arida</name>
    <dbReference type="NCBI Taxonomy" id="587909"/>
    <lineage>
        <taxon>Bacteria</taxon>
        <taxon>Bacillati</taxon>
        <taxon>Actinomycetota</taxon>
        <taxon>Actinomycetes</taxon>
        <taxon>Pseudonocardiales</taxon>
        <taxon>Pseudonocardiaceae</taxon>
        <taxon>Amycolatopsis</taxon>
    </lineage>
</organism>
<keyword evidence="2 7" id="KW-0812">Transmembrane</keyword>
<feature type="compositionally biased region" description="Pro residues" evidence="8">
    <location>
        <begin position="27"/>
        <end position="46"/>
    </location>
</feature>
<comment type="function">
    <text evidence="7">Functions as a peptidoglycan terminase that cleaves nascent peptidoglycan strands endolytically to terminate their elongation.</text>
</comment>
<feature type="compositionally biased region" description="Acidic residues" evidence="8">
    <location>
        <begin position="116"/>
        <end position="152"/>
    </location>
</feature>
<feature type="compositionally biased region" description="Basic and acidic residues" evidence="8">
    <location>
        <begin position="92"/>
        <end position="115"/>
    </location>
</feature>
<proteinExistence type="inferred from homology"/>
<dbReference type="PANTHER" id="PTHR30518:SF2">
    <property type="entry name" value="ENDOLYTIC MUREIN TRANSGLYCOSYLASE"/>
    <property type="match status" value="1"/>
</dbReference>
<dbReference type="EMBL" id="FOWW01000008">
    <property type="protein sequence ID" value="SFQ51427.1"/>
    <property type="molecule type" value="Genomic_DNA"/>
</dbReference>
<keyword evidence="1 7" id="KW-1003">Cell membrane</keyword>
<dbReference type="PANTHER" id="PTHR30518">
    <property type="entry name" value="ENDOLYTIC MUREIN TRANSGLYCOSYLASE"/>
    <property type="match status" value="1"/>
</dbReference>
<reference evidence="10" key="1">
    <citation type="submission" date="2016-10" db="EMBL/GenBank/DDBJ databases">
        <authorList>
            <person name="Varghese N."/>
            <person name="Submissions S."/>
        </authorList>
    </citation>
    <scope>NUCLEOTIDE SEQUENCE [LARGE SCALE GENOMIC DNA]</scope>
    <source>
        <strain evidence="10">CGMCC 4.5579</strain>
    </source>
</reference>
<dbReference type="AlphaFoldDB" id="A0A1I5Z5N5"/>
<keyword evidence="3 7" id="KW-1133">Transmembrane helix</keyword>
<evidence type="ECO:0000313" key="9">
    <source>
        <dbReference type="EMBL" id="SFQ51427.1"/>
    </source>
</evidence>
<feature type="region of interest" description="Disordered" evidence="8">
    <location>
        <begin position="1"/>
        <end position="152"/>
    </location>
</feature>
<dbReference type="GO" id="GO:0005886">
    <property type="term" value="C:plasma membrane"/>
    <property type="evidence" value="ECO:0007669"/>
    <property type="project" value="UniProtKB-SubCell"/>
</dbReference>
<feature type="compositionally biased region" description="Gly residues" evidence="8">
    <location>
        <begin position="9"/>
        <end position="19"/>
    </location>
</feature>
<accession>A0A1I5Z5N5</accession>
<comment type="subcellular location">
    <subcellularLocation>
        <location evidence="7">Cell membrane</location>
        <topology evidence="7">Single-pass membrane protein</topology>
    </subcellularLocation>
</comment>
<dbReference type="HAMAP" id="MF_02065">
    <property type="entry name" value="MltG"/>
    <property type="match status" value="1"/>
</dbReference>
<dbReference type="EC" id="4.2.2.29" evidence="7"/>
<keyword evidence="10" id="KW-1185">Reference proteome</keyword>
<evidence type="ECO:0000256" key="8">
    <source>
        <dbReference type="SAM" id="MobiDB-lite"/>
    </source>
</evidence>
<dbReference type="GO" id="GO:0008932">
    <property type="term" value="F:lytic endotransglycosylase activity"/>
    <property type="evidence" value="ECO:0007669"/>
    <property type="project" value="UniProtKB-UniRule"/>
</dbReference>
<evidence type="ECO:0000256" key="3">
    <source>
        <dbReference type="ARBA" id="ARBA00022989"/>
    </source>
</evidence>
<dbReference type="GO" id="GO:0071555">
    <property type="term" value="P:cell wall organization"/>
    <property type="evidence" value="ECO:0007669"/>
    <property type="project" value="UniProtKB-KW"/>
</dbReference>
<protein>
    <recommendedName>
        <fullName evidence="7">Endolytic murein transglycosylase</fullName>
        <ecNumber evidence="7">4.2.2.29</ecNumber>
    </recommendedName>
    <alternativeName>
        <fullName evidence="7">Peptidoglycan lytic transglycosylase</fullName>
    </alternativeName>
    <alternativeName>
        <fullName evidence="7">Peptidoglycan polymerization terminase</fullName>
    </alternativeName>
</protein>
<dbReference type="OrthoDB" id="9814591at2"/>
<dbReference type="NCBIfam" id="TIGR00247">
    <property type="entry name" value="endolytic transglycosylase MltG"/>
    <property type="match status" value="1"/>
</dbReference>
<dbReference type="Proteomes" id="UP000198727">
    <property type="component" value="Unassembled WGS sequence"/>
</dbReference>
<dbReference type="GO" id="GO:0009252">
    <property type="term" value="P:peptidoglycan biosynthetic process"/>
    <property type="evidence" value="ECO:0007669"/>
    <property type="project" value="UniProtKB-UniRule"/>
</dbReference>
<gene>
    <name evidence="7" type="primary">mltG</name>
    <name evidence="9" type="ORF">SAMN05421810_108225</name>
</gene>
<evidence type="ECO:0000313" key="10">
    <source>
        <dbReference type="Proteomes" id="UP000198727"/>
    </source>
</evidence>
<dbReference type="InterPro" id="IPR003770">
    <property type="entry name" value="MLTG-like"/>
</dbReference>
<comment type="catalytic activity">
    <reaction evidence="7">
        <text>a peptidoglycan chain = a peptidoglycan chain with N-acetyl-1,6-anhydromuramyl-[peptide] at the reducing end + a peptidoglycan chain with N-acetylglucosamine at the non-reducing end.</text>
        <dbReference type="EC" id="4.2.2.29"/>
    </reaction>
</comment>
<name>A0A1I5Z5N5_9PSEU</name>
<evidence type="ECO:0000256" key="6">
    <source>
        <dbReference type="ARBA" id="ARBA00023316"/>
    </source>
</evidence>
<evidence type="ECO:0000256" key="5">
    <source>
        <dbReference type="ARBA" id="ARBA00023239"/>
    </source>
</evidence>
<feature type="transmembrane region" description="Helical" evidence="7">
    <location>
        <begin position="164"/>
        <end position="185"/>
    </location>
</feature>
<keyword evidence="6 7" id="KW-0961">Cell wall biogenesis/degradation</keyword>
<sequence length="531" mass="56920">MNGRHGGPRHGGPDGSDGPGGRRRRPGPPQRPVPAPEQPPGPAPARPPRRPMPGAGPGGYQRQQGDLLGGPGQPPAPRPMPRRPRPPVGPPPDERPTEVLHLDHDRFAEPRHPDAPDDYVDEHEGDLFDDDEDRPGDRDELDDLADLDDEDVAEERPRRRGRRVLGWVAAVGVIVLLAGAAWFGARELLGFGYADYEGAGERDVLVRVEEGDTTNAIAEKLRAADVVASAKAFVEASEDDSRVRAIQPGYYMLKTRMSGANAADRMVTPGSRVGRLEIRGGTQLDDITQPDGSVTPGVLSLISTASCADLNGTSTCVPPEELRAAAESADLTALGVPEWAAQPAAEAEGARAIEGLVVPGVYDVRPGSTAPELLTGVLTESAQRLRATGLPDRAEGTGKTPYEILVIASIIEREAVKQDFAKVSRVIHNRLAEGMRLEMDSTINYALDRPTVRTSAEDRARAGAYNTYQNTGLPPTPIAAPSKEAVTAALDPAEGEWLFFVKCEKNGLSCFAVTNEEHNQNRREAQARGAY</sequence>
<keyword evidence="4 7" id="KW-0472">Membrane</keyword>
<dbReference type="Pfam" id="PF02618">
    <property type="entry name" value="YceG"/>
    <property type="match status" value="1"/>
</dbReference>
<comment type="similarity">
    <text evidence="7">Belongs to the transglycosylase MltG family.</text>
</comment>
<dbReference type="Gene3D" id="3.30.1490.480">
    <property type="entry name" value="Endolytic murein transglycosylase"/>
    <property type="match status" value="1"/>
</dbReference>
<keyword evidence="5 7" id="KW-0456">Lyase</keyword>
<dbReference type="STRING" id="587909.SAMN05421810_108225"/>
<evidence type="ECO:0000256" key="4">
    <source>
        <dbReference type="ARBA" id="ARBA00023136"/>
    </source>
</evidence>
<feature type="site" description="Important for catalytic activity" evidence="7">
    <location>
        <position position="414"/>
    </location>
</feature>
<dbReference type="RefSeq" id="WP_092533618.1">
    <property type="nucleotide sequence ID" value="NZ_FOWW01000008.1"/>
</dbReference>
<evidence type="ECO:0000256" key="7">
    <source>
        <dbReference type="HAMAP-Rule" id="MF_02065"/>
    </source>
</evidence>
<evidence type="ECO:0000256" key="1">
    <source>
        <dbReference type="ARBA" id="ARBA00022475"/>
    </source>
</evidence>
<evidence type="ECO:0000256" key="2">
    <source>
        <dbReference type="ARBA" id="ARBA00022692"/>
    </source>
</evidence>